<keyword evidence="2" id="KW-1185">Reference proteome</keyword>
<dbReference type="Gene3D" id="1.10.40.30">
    <property type="entry name" value="Fumarase/aspartase (C-terminal domain)"/>
    <property type="match status" value="1"/>
</dbReference>
<proteinExistence type="predicted"/>
<comment type="caution">
    <text evidence="1">The sequence shown here is derived from an EMBL/GenBank/DDBJ whole genome shotgun (WGS) entry which is preliminary data.</text>
</comment>
<dbReference type="EMBL" id="JAMQCR010000001">
    <property type="protein sequence ID" value="MCM2532418.1"/>
    <property type="molecule type" value="Genomic_DNA"/>
</dbReference>
<evidence type="ECO:0000313" key="2">
    <source>
        <dbReference type="Proteomes" id="UP001523262"/>
    </source>
</evidence>
<evidence type="ECO:0000313" key="1">
    <source>
        <dbReference type="EMBL" id="MCM2532418.1"/>
    </source>
</evidence>
<gene>
    <name evidence="1" type="ORF">NDK43_08475</name>
</gene>
<reference evidence="1 2" key="1">
    <citation type="submission" date="2022-06" db="EMBL/GenBank/DDBJ databases">
        <authorList>
            <person name="Jeon C.O."/>
        </authorList>
    </citation>
    <scope>NUCLEOTIDE SEQUENCE [LARGE SCALE GENOMIC DNA]</scope>
    <source>
        <strain evidence="1 2">KCTC 13943</strain>
    </source>
</reference>
<protein>
    <submittedName>
        <fullName evidence="1">Uncharacterized protein</fullName>
    </submittedName>
</protein>
<accession>A0ABT0WA19</accession>
<organism evidence="1 2">
    <name type="scientific">Neobacillus pocheonensis</name>
    <dbReference type="NCBI Taxonomy" id="363869"/>
    <lineage>
        <taxon>Bacteria</taxon>
        <taxon>Bacillati</taxon>
        <taxon>Bacillota</taxon>
        <taxon>Bacilli</taxon>
        <taxon>Bacillales</taxon>
        <taxon>Bacillaceae</taxon>
        <taxon>Neobacillus</taxon>
    </lineage>
</organism>
<name>A0ABT0WA19_9BACI</name>
<sequence>MVNGKSVRELCIQYDVLTEEELDVILNIYEMTEPGIAGASLLDRD</sequence>
<dbReference type="Proteomes" id="UP001523262">
    <property type="component" value="Unassembled WGS sequence"/>
</dbReference>